<evidence type="ECO:0000256" key="1">
    <source>
        <dbReference type="SAM" id="MobiDB-lite"/>
    </source>
</evidence>
<protein>
    <submittedName>
        <fullName evidence="2">Uncharacterized protein</fullName>
    </submittedName>
</protein>
<feature type="compositionally biased region" description="Low complexity" evidence="1">
    <location>
        <begin position="37"/>
        <end position="49"/>
    </location>
</feature>
<evidence type="ECO:0000313" key="3">
    <source>
        <dbReference type="Proteomes" id="UP001219525"/>
    </source>
</evidence>
<reference evidence="2" key="1">
    <citation type="submission" date="2023-03" db="EMBL/GenBank/DDBJ databases">
        <title>Massive genome expansion in bonnet fungi (Mycena s.s.) driven by repeated elements and novel gene families across ecological guilds.</title>
        <authorList>
            <consortium name="Lawrence Berkeley National Laboratory"/>
            <person name="Harder C.B."/>
            <person name="Miyauchi S."/>
            <person name="Viragh M."/>
            <person name="Kuo A."/>
            <person name="Thoen E."/>
            <person name="Andreopoulos B."/>
            <person name="Lu D."/>
            <person name="Skrede I."/>
            <person name="Drula E."/>
            <person name="Henrissat B."/>
            <person name="Morin E."/>
            <person name="Kohler A."/>
            <person name="Barry K."/>
            <person name="LaButti K."/>
            <person name="Morin E."/>
            <person name="Salamov A."/>
            <person name="Lipzen A."/>
            <person name="Mereny Z."/>
            <person name="Hegedus B."/>
            <person name="Baldrian P."/>
            <person name="Stursova M."/>
            <person name="Weitz H."/>
            <person name="Taylor A."/>
            <person name="Grigoriev I.V."/>
            <person name="Nagy L.G."/>
            <person name="Martin F."/>
            <person name="Kauserud H."/>
        </authorList>
    </citation>
    <scope>NUCLEOTIDE SEQUENCE</scope>
    <source>
        <strain evidence="2">9144</strain>
    </source>
</reference>
<feature type="compositionally biased region" description="Basic residues" evidence="1">
    <location>
        <begin position="129"/>
        <end position="140"/>
    </location>
</feature>
<organism evidence="2 3">
    <name type="scientific">Mycena pura</name>
    <dbReference type="NCBI Taxonomy" id="153505"/>
    <lineage>
        <taxon>Eukaryota</taxon>
        <taxon>Fungi</taxon>
        <taxon>Dikarya</taxon>
        <taxon>Basidiomycota</taxon>
        <taxon>Agaricomycotina</taxon>
        <taxon>Agaricomycetes</taxon>
        <taxon>Agaricomycetidae</taxon>
        <taxon>Agaricales</taxon>
        <taxon>Marasmiineae</taxon>
        <taxon>Mycenaceae</taxon>
        <taxon>Mycena</taxon>
    </lineage>
</organism>
<sequence length="328" mass="34721">MSASSFDVVSSRSRSSTASTAPVDVGLEDSDDEIVWSVSEGSLSSSGLSFDPASDDDFVVLSRPRSPTRFRAPPTPLSPPADKDIPANAKPISSVHQVSTAVRRNKTDVSAVAAALKTLQLQDTDPRTHSPKRKGRKRTAARPSPSPSPSPAPTPVADRPPSVDGPSARKPGRRRRQAAAKPSGPGTSGFGARPIVDDISEQPDSASERDDSEPGASLYDAAASYINAFLADKTSVCRLTLLQSLIIELGLASSALPASLTAAKAMLKSRAFLNVGEYLAARQQGPAAVQCVMHKSRASLIRDLRRKRNFTSLQWVKESGLQVLLVSC</sequence>
<dbReference type="Proteomes" id="UP001219525">
    <property type="component" value="Unassembled WGS sequence"/>
</dbReference>
<feature type="compositionally biased region" description="Pro residues" evidence="1">
    <location>
        <begin position="144"/>
        <end position="154"/>
    </location>
</feature>
<comment type="caution">
    <text evidence="2">The sequence shown here is derived from an EMBL/GenBank/DDBJ whole genome shotgun (WGS) entry which is preliminary data.</text>
</comment>
<keyword evidence="3" id="KW-1185">Reference proteome</keyword>
<proteinExistence type="predicted"/>
<dbReference type="AlphaFoldDB" id="A0AAD6VT81"/>
<evidence type="ECO:0000313" key="2">
    <source>
        <dbReference type="EMBL" id="KAJ7219105.1"/>
    </source>
</evidence>
<feature type="region of interest" description="Disordered" evidence="1">
    <location>
        <begin position="117"/>
        <end position="215"/>
    </location>
</feature>
<name>A0AAD6VT81_9AGAR</name>
<feature type="region of interest" description="Disordered" evidence="1">
    <location>
        <begin position="1"/>
        <end position="105"/>
    </location>
</feature>
<gene>
    <name evidence="2" type="ORF">GGX14DRAFT_560226</name>
</gene>
<accession>A0AAD6VT81</accession>
<feature type="compositionally biased region" description="Low complexity" evidence="1">
    <location>
        <begin position="1"/>
        <end position="20"/>
    </location>
</feature>
<dbReference type="EMBL" id="JARJCW010000011">
    <property type="protein sequence ID" value="KAJ7219105.1"/>
    <property type="molecule type" value="Genomic_DNA"/>
</dbReference>